<dbReference type="OrthoDB" id="9814088at2"/>
<dbReference type="Proteomes" id="UP000266615">
    <property type="component" value="Unassembled WGS sequence"/>
</dbReference>
<dbReference type="Gene3D" id="3.40.50.300">
    <property type="entry name" value="P-loop containing nucleotide triphosphate hydrolases"/>
    <property type="match status" value="2"/>
</dbReference>
<dbReference type="InterPro" id="IPR027417">
    <property type="entry name" value="P-loop_NTPase"/>
</dbReference>
<reference evidence="4 5" key="1">
    <citation type="submission" date="2018-09" db="EMBL/GenBank/DDBJ databases">
        <title>Nesterenkonia natronophila sp. nov., an alkaliphilic actinobacteriume isolated from a soda lake, and emended description of the genus Nesterenkonia.</title>
        <authorList>
            <person name="Menes R.J."/>
            <person name="Iriarte A."/>
        </authorList>
    </citation>
    <scope>NUCLEOTIDE SEQUENCE [LARGE SCALE GENOMIC DNA]</scope>
    <source>
        <strain evidence="4 5">M8</strain>
    </source>
</reference>
<evidence type="ECO:0000259" key="3">
    <source>
        <dbReference type="SMART" id="SM00487"/>
    </source>
</evidence>
<protein>
    <recommendedName>
        <fullName evidence="3">Helicase ATP-binding domain-containing protein</fullName>
    </recommendedName>
</protein>
<sequence>MSAVDLEAVLGGLRSFQRDAVEHVDQQFYGPRAAEHSGRFLIADETGLGKSVIGRGIVAETIRRLENDDAVERINIVYICSNRDLASQNLGRLNVTAQKELAMATRLSLLAKESSKLSQPHLRVSDGGAKPINLISFTPGTSFTTASWRQGNAEERALLVLLLDEILQQTAQQRHLTRIMFRGTVKTVERFTHRHVEGLARSLGAGIDPVIRGTFEKLARSSGALNEFQRLRDLIGGDLVNADQNGAVSVGQRHWDQVQDMIGGLRALLAKAGVETLRPSLVILDEFQRFKSLLDPERGGESAELADALFSYPGAKVLLLSATPYKPFTRADEDEEDHYEDFLATVSFLKGHHRESVIAVQEALRQYREAVSTGHGAEDAAARVRRELLPVMSRSERPSVIDDRNLIEVKRLEVPVPSADDLSEWVALAKLSSGLNAGVSPEYWKSVPYFVNFMNTYRIGRQISEIPPGPTRQATAGRLRQMRSLKEPTIQRRAAVDPGNGPLRALFTQTLDLGWWKLLWMPPSMPYLKPGPIYAPFSDGSVTKQVLFSAWSAAPTSIAAIMSHEADRRMLGVSRRGRAQGTPESVSQRLTYQQGDGHGASLSTLAIFWPHPRLLESTDQLEAARSHGGPVDPEDLLEQLTRILPDGEPAERAWQAFFNYPGAFSEHAADLDFAEEEDRGHTSFTGLRANIDEAQDYAGGQVGRSLTHPDLPRIAAFSPGSVAFRAVSTVAGDRCTARGKWRAAFAISEGLRALFNRPEAQALLDQLDSDPSALRPYWRRVLDYCADGNLRAVLDEYLFQLWCETGQAELDDDALITIGRKVAFALRLRPARYVAHKANMERTDLPMQARFAVRYGGGEQARGESDANVARQSAVRAAFNSPFAPFVLASTSVGQEGIDFHWWSHSVVHWNLPHNPVDFEQREGRVNRYGGHAVRKNVGLAHWGDVLRSEDKCAWHAAFTAASEVETEEGDFSPWWVYRGPAQIQRVLVQYPMSRDIERYEQLRSALTQYRLTLGQPRQEDMVDLLRRRNVDARDVPTIDLRPPRSAVRQEPGHNPGEDVWEDELMSEDPEAIEQDTITVVDDGDGVLLLGPEEHLSALDKYADLRPHRPSSFTLSRAGNALGAVARLQAASGRWLKMDSESAAFLHKHRKLVVNAGVVRGDKGQILKHLKFENAALLTPAAPAALSAMATQAALEAALNDISQYLASIDAKLDQLLKQRKVEVLGQLGGVTLAIDEAHSLYKHTGRISAVTWSKVQANSLALQTMQAEAVAQLEELADNLKEQVGNIDGSAQVLADVREDAPFWLGVLARCMALQDRQYMIELARVSDEEPEHVEAHHEGIKFARSERAQRISQRLAAIRKSVEGCAELSNLERVTSPFDARRITRGANDVNQTITDFAESVALDLTAHDHLESVTWGTAAKAVIGDVGSRAGAAGDHVADQAKGITARLRERRETALETKLEKLRNKRRDKSEPAALEEAEKLEPSEPD</sequence>
<accession>A0A3A4F4Z4</accession>
<keyword evidence="5" id="KW-1185">Reference proteome</keyword>
<organism evidence="4 5">
    <name type="scientific">Nesterenkonia natronophila</name>
    <dbReference type="NCBI Taxonomy" id="2174932"/>
    <lineage>
        <taxon>Bacteria</taxon>
        <taxon>Bacillati</taxon>
        <taxon>Actinomycetota</taxon>
        <taxon>Actinomycetes</taxon>
        <taxon>Micrococcales</taxon>
        <taxon>Micrococcaceae</taxon>
        <taxon>Nesterenkonia</taxon>
    </lineage>
</organism>
<dbReference type="InterPro" id="IPR001650">
    <property type="entry name" value="Helicase_C-like"/>
</dbReference>
<dbReference type="EMBL" id="QYZP01000001">
    <property type="protein sequence ID" value="RJN32958.1"/>
    <property type="molecule type" value="Genomic_DNA"/>
</dbReference>
<comment type="caution">
    <text evidence="4">The sequence shown here is derived from an EMBL/GenBank/DDBJ whole genome shotgun (WGS) entry which is preliminary data.</text>
</comment>
<evidence type="ECO:0000256" key="2">
    <source>
        <dbReference type="SAM" id="MobiDB-lite"/>
    </source>
</evidence>
<feature type="region of interest" description="Disordered" evidence="2">
    <location>
        <begin position="1460"/>
        <end position="1491"/>
    </location>
</feature>
<evidence type="ECO:0000313" key="4">
    <source>
        <dbReference type="EMBL" id="RJN32958.1"/>
    </source>
</evidence>
<evidence type="ECO:0000313" key="5">
    <source>
        <dbReference type="Proteomes" id="UP000266615"/>
    </source>
</evidence>
<evidence type="ECO:0000256" key="1">
    <source>
        <dbReference type="SAM" id="Coils"/>
    </source>
</evidence>
<feature type="compositionally biased region" description="Basic and acidic residues" evidence="2">
    <location>
        <begin position="1481"/>
        <end position="1491"/>
    </location>
</feature>
<feature type="domain" description="Helicase ATP-binding" evidence="3">
    <location>
        <begin position="9"/>
        <end position="354"/>
    </location>
</feature>
<dbReference type="RefSeq" id="WP_119902002.1">
    <property type="nucleotide sequence ID" value="NZ_QYZP01000001.1"/>
</dbReference>
<keyword evidence="1" id="KW-0175">Coiled coil</keyword>
<feature type="coiled-coil region" evidence="1">
    <location>
        <begin position="1264"/>
        <end position="1291"/>
    </location>
</feature>
<dbReference type="InterPro" id="IPR014001">
    <property type="entry name" value="Helicase_ATP-bd"/>
</dbReference>
<dbReference type="Pfam" id="PF00271">
    <property type="entry name" value="Helicase_C"/>
    <property type="match status" value="1"/>
</dbReference>
<dbReference type="SMART" id="SM00487">
    <property type="entry name" value="DEXDc"/>
    <property type="match status" value="1"/>
</dbReference>
<dbReference type="SUPFAM" id="SSF52540">
    <property type="entry name" value="P-loop containing nucleoside triphosphate hydrolases"/>
    <property type="match status" value="2"/>
</dbReference>
<gene>
    <name evidence="4" type="ORF">D3250_03895</name>
</gene>
<proteinExistence type="predicted"/>
<name>A0A3A4F4Z4_9MICC</name>